<dbReference type="Proteomes" id="UP001153737">
    <property type="component" value="Chromosome 4"/>
</dbReference>
<keyword evidence="14" id="KW-1185">Reference proteome</keyword>
<dbReference type="PIRSF" id="PIRSF001589">
    <property type="entry name" value="Asn_synthetase_glu-h"/>
    <property type="match status" value="1"/>
</dbReference>
<dbReference type="Gene3D" id="3.60.20.10">
    <property type="entry name" value="Glutamine Phosphoribosylpyrophosphate, subunit 1, domain 1"/>
    <property type="match status" value="1"/>
</dbReference>
<accession>A0A9P0GR14</accession>
<keyword evidence="6 10" id="KW-0061">Asparagine biosynthesis</keyword>
<feature type="binding site" evidence="11">
    <location>
        <position position="99"/>
    </location>
    <ligand>
        <name>L-glutamine</name>
        <dbReference type="ChEBI" id="CHEBI:58359"/>
    </ligand>
</feature>
<evidence type="ECO:0000313" key="13">
    <source>
        <dbReference type="EMBL" id="CAH1163744.1"/>
    </source>
</evidence>
<evidence type="ECO:0000256" key="7">
    <source>
        <dbReference type="ARBA" id="ARBA00022962"/>
    </source>
</evidence>
<evidence type="ECO:0000313" key="14">
    <source>
        <dbReference type="Proteomes" id="UP001153737"/>
    </source>
</evidence>
<dbReference type="Gene3D" id="3.40.50.620">
    <property type="entry name" value="HUPs"/>
    <property type="match status" value="1"/>
</dbReference>
<feature type="domain" description="Glutamine amidotransferase type-2" evidence="12">
    <location>
        <begin position="2"/>
        <end position="202"/>
    </location>
</feature>
<evidence type="ECO:0000256" key="9">
    <source>
        <dbReference type="PIRNR" id="PIRNR001589"/>
    </source>
</evidence>
<dbReference type="AlphaFoldDB" id="A0A9P0GR14"/>
<evidence type="ECO:0000259" key="12">
    <source>
        <dbReference type="PROSITE" id="PS51278"/>
    </source>
</evidence>
<evidence type="ECO:0000256" key="2">
    <source>
        <dbReference type="ARBA" id="ARBA00021389"/>
    </source>
</evidence>
<evidence type="ECO:0000256" key="3">
    <source>
        <dbReference type="ARBA" id="ARBA00022605"/>
    </source>
</evidence>
<keyword evidence="3 10" id="KW-0028">Amino-acid biosynthesis</keyword>
<keyword evidence="7 10" id="KW-0315">Glutamine amidotransferase</keyword>
<evidence type="ECO:0000256" key="11">
    <source>
        <dbReference type="PIRSR" id="PIRSR001589-2"/>
    </source>
</evidence>
<evidence type="ECO:0000256" key="8">
    <source>
        <dbReference type="ARBA" id="ARBA00030234"/>
    </source>
</evidence>
<dbReference type="PANTHER" id="PTHR45937">
    <property type="entry name" value="ASPARAGINE SYNTHETASE DOMAIN-CONTAINING PROTEIN 1"/>
    <property type="match status" value="1"/>
</dbReference>
<dbReference type="InterPro" id="IPR051857">
    <property type="entry name" value="Asn_synthetase_domain"/>
</dbReference>
<evidence type="ECO:0000256" key="5">
    <source>
        <dbReference type="ARBA" id="ARBA00022840"/>
    </source>
</evidence>
<organism evidence="13 14">
    <name type="scientific">Phaedon cochleariae</name>
    <name type="common">Mustard beetle</name>
    <dbReference type="NCBI Taxonomy" id="80249"/>
    <lineage>
        <taxon>Eukaryota</taxon>
        <taxon>Metazoa</taxon>
        <taxon>Ecdysozoa</taxon>
        <taxon>Arthropoda</taxon>
        <taxon>Hexapoda</taxon>
        <taxon>Insecta</taxon>
        <taxon>Pterygota</taxon>
        <taxon>Neoptera</taxon>
        <taxon>Endopterygota</taxon>
        <taxon>Coleoptera</taxon>
        <taxon>Polyphaga</taxon>
        <taxon>Cucujiformia</taxon>
        <taxon>Chrysomeloidea</taxon>
        <taxon>Chrysomelidae</taxon>
        <taxon>Chrysomelinae</taxon>
        <taxon>Chrysomelini</taxon>
        <taxon>Phaedon</taxon>
    </lineage>
</organism>
<dbReference type="InterPro" id="IPR017932">
    <property type="entry name" value="GATase_2_dom"/>
</dbReference>
<feature type="binding site" evidence="11">
    <location>
        <position position="307"/>
    </location>
    <ligand>
        <name>ATP</name>
        <dbReference type="ChEBI" id="CHEBI:30616"/>
    </ligand>
</feature>
<dbReference type="EMBL" id="OU896710">
    <property type="protein sequence ID" value="CAH1163744.1"/>
    <property type="molecule type" value="Genomic_DNA"/>
</dbReference>
<sequence>MCGIICIFSSDCRATAPNELLNDFNVFKENINKRGPDSFDMKSLSLKNGCELIFGVSVLWLQGEIVTKQPLENHRAVFLYNGDIYNGLNTGSYFNSKSDTLELFELFNQTDDIFSTLKNIQGPYAFIYLDKERDMLYFCRDCFGRKSLLIGKQCEIIVLTSVAHRTEKYEFIELPSIGLFCWDLKSKALFLYPFSLDNANFNGKLAELESFLGKTISLKDTIMNTKNMPEYMEPLAEQIALYENLENMSIENFFSVLFSDQNWSIRIENLEHLLEESVKKRISTQPNFCRDCIKEHQECTHSLLGVLFSGGVDCSILALLADKIVEKTRPIDLFNVAFGEYQHYKTPDRQTGLETLEELRQLCPEREWRFFEIDIPKDELEKLRSDHIADLIYPLKTILDDSLGCALWFASRGLQNSTQSPCRVLLVGMGADELFGGYTRHRAAFKKKSWLGLHTVLNEDWENLPYRNLARDDRVVSDHGRQLRMPYLDEKLVQYVRSLPCWQKSYPSHKVPQGFGEKILLRSLAYHIGLKKAAVLKKRALQFGSRIANKNENGHDISINLSELIWHLGNTCTALLEQHQKVHSHQKHLLW</sequence>
<dbReference type="InterPro" id="IPR001962">
    <property type="entry name" value="Asn_synthase"/>
</dbReference>
<evidence type="ECO:0000256" key="1">
    <source>
        <dbReference type="ARBA" id="ARBA00005187"/>
    </source>
</evidence>
<dbReference type="GO" id="GO:0004066">
    <property type="term" value="F:asparagine synthase (glutamine-hydrolyzing) activity"/>
    <property type="evidence" value="ECO:0007669"/>
    <property type="project" value="InterPro"/>
</dbReference>
<dbReference type="GO" id="GO:0005524">
    <property type="term" value="F:ATP binding"/>
    <property type="evidence" value="ECO:0007669"/>
    <property type="project" value="UniProtKB-KW"/>
</dbReference>
<evidence type="ECO:0000256" key="6">
    <source>
        <dbReference type="ARBA" id="ARBA00022888"/>
    </source>
</evidence>
<reference evidence="13" key="1">
    <citation type="submission" date="2022-01" db="EMBL/GenBank/DDBJ databases">
        <authorList>
            <person name="King R."/>
        </authorList>
    </citation>
    <scope>NUCLEOTIDE SEQUENCE</scope>
</reference>
<keyword evidence="5 9" id="KW-0067">ATP-binding</keyword>
<feature type="active site" description="For GATase activity" evidence="10">
    <location>
        <position position="2"/>
    </location>
</feature>
<reference evidence="13" key="2">
    <citation type="submission" date="2022-10" db="EMBL/GenBank/DDBJ databases">
        <authorList>
            <consortium name="ENA_rothamsted_submissions"/>
            <consortium name="culmorum"/>
            <person name="King R."/>
        </authorList>
    </citation>
    <scope>NUCLEOTIDE SEQUENCE</scope>
</reference>
<dbReference type="InterPro" id="IPR014729">
    <property type="entry name" value="Rossmann-like_a/b/a_fold"/>
</dbReference>
<dbReference type="Pfam" id="PF13537">
    <property type="entry name" value="GATase_7"/>
    <property type="match status" value="1"/>
</dbReference>
<dbReference type="InterPro" id="IPR006426">
    <property type="entry name" value="Asn_synth_AEB"/>
</dbReference>
<protein>
    <recommendedName>
        <fullName evidence="2">Asparagine synthetase [glutamine-hydrolyzing]</fullName>
    </recommendedName>
    <alternativeName>
        <fullName evidence="8">Glutamine-dependent asparagine synthetase</fullName>
    </alternativeName>
</protein>
<dbReference type="Pfam" id="PF00733">
    <property type="entry name" value="Asn_synthase"/>
    <property type="match status" value="2"/>
</dbReference>
<dbReference type="CDD" id="cd01991">
    <property type="entry name" value="Asn_synthase_B_C"/>
    <property type="match status" value="1"/>
</dbReference>
<evidence type="ECO:0000256" key="10">
    <source>
        <dbReference type="PIRSR" id="PIRSR001589-1"/>
    </source>
</evidence>
<dbReference type="PROSITE" id="PS51278">
    <property type="entry name" value="GATASE_TYPE_2"/>
    <property type="match status" value="1"/>
</dbReference>
<name>A0A9P0GR14_PHACE</name>
<dbReference type="SUPFAM" id="SSF52402">
    <property type="entry name" value="Adenine nucleotide alpha hydrolases-like"/>
    <property type="match status" value="1"/>
</dbReference>
<evidence type="ECO:0000256" key="4">
    <source>
        <dbReference type="ARBA" id="ARBA00022741"/>
    </source>
</evidence>
<dbReference type="OrthoDB" id="6630782at2759"/>
<dbReference type="GO" id="GO:0006529">
    <property type="term" value="P:asparagine biosynthetic process"/>
    <property type="evidence" value="ECO:0007669"/>
    <property type="project" value="UniProtKB-KW"/>
</dbReference>
<keyword evidence="4 9" id="KW-0547">Nucleotide-binding</keyword>
<proteinExistence type="predicted"/>
<dbReference type="InterPro" id="IPR029055">
    <property type="entry name" value="Ntn_hydrolases_N"/>
</dbReference>
<feature type="binding site" evidence="11">
    <location>
        <position position="336"/>
    </location>
    <ligand>
        <name>ATP</name>
        <dbReference type="ChEBI" id="CHEBI:30616"/>
    </ligand>
</feature>
<dbReference type="SUPFAM" id="SSF56235">
    <property type="entry name" value="N-terminal nucleophile aminohydrolases (Ntn hydrolases)"/>
    <property type="match status" value="1"/>
</dbReference>
<gene>
    <name evidence="13" type="ORF">PHAECO_LOCUS8776</name>
</gene>
<dbReference type="PANTHER" id="PTHR45937:SF1">
    <property type="entry name" value="ASPARAGINE SYNTHETASE DOMAIN-CONTAINING PROTEIN 1"/>
    <property type="match status" value="1"/>
</dbReference>
<comment type="pathway">
    <text evidence="1">Amino-acid biosynthesis; L-asparagine biosynthesis; L-asparagine from L-aspartate (L-Gln route): step 1/1.</text>
</comment>